<evidence type="ECO:0000256" key="2">
    <source>
        <dbReference type="SAM" id="Phobius"/>
    </source>
</evidence>
<protein>
    <submittedName>
        <fullName evidence="3">Uncharacterized protein</fullName>
    </submittedName>
</protein>
<keyword evidence="2" id="KW-0812">Transmembrane</keyword>
<feature type="transmembrane region" description="Helical" evidence="2">
    <location>
        <begin position="34"/>
        <end position="56"/>
    </location>
</feature>
<keyword evidence="2" id="KW-1133">Transmembrane helix</keyword>
<feature type="transmembrane region" description="Helical" evidence="2">
    <location>
        <begin position="140"/>
        <end position="161"/>
    </location>
</feature>
<keyword evidence="2" id="KW-0472">Membrane</keyword>
<evidence type="ECO:0000313" key="4">
    <source>
        <dbReference type="Proteomes" id="UP000579153"/>
    </source>
</evidence>
<dbReference type="RefSeq" id="WP_185068878.1">
    <property type="nucleotide sequence ID" value="NZ_JACHMB010000001.1"/>
</dbReference>
<proteinExistence type="predicted"/>
<name>A0A7W9L925_9ACTN</name>
<dbReference type="AlphaFoldDB" id="A0A7W9L925"/>
<gene>
    <name evidence="3" type="ORF">HD596_001906</name>
</gene>
<accession>A0A7W9L925</accession>
<evidence type="ECO:0000256" key="1">
    <source>
        <dbReference type="SAM" id="MobiDB-lite"/>
    </source>
</evidence>
<dbReference type="EMBL" id="JACHMB010000001">
    <property type="protein sequence ID" value="MBB5775150.1"/>
    <property type="molecule type" value="Genomic_DNA"/>
</dbReference>
<feature type="region of interest" description="Disordered" evidence="1">
    <location>
        <begin position="1"/>
        <end position="24"/>
    </location>
</feature>
<organism evidence="3 4">
    <name type="scientific">Nonomuraea jabiensis</name>
    <dbReference type="NCBI Taxonomy" id="882448"/>
    <lineage>
        <taxon>Bacteria</taxon>
        <taxon>Bacillati</taxon>
        <taxon>Actinomycetota</taxon>
        <taxon>Actinomycetes</taxon>
        <taxon>Streptosporangiales</taxon>
        <taxon>Streptosporangiaceae</taxon>
        <taxon>Nonomuraea</taxon>
    </lineage>
</organism>
<evidence type="ECO:0000313" key="3">
    <source>
        <dbReference type="EMBL" id="MBB5775150.1"/>
    </source>
</evidence>
<comment type="caution">
    <text evidence="3">The sequence shown here is derived from an EMBL/GenBank/DDBJ whole genome shotgun (WGS) entry which is preliminary data.</text>
</comment>
<reference evidence="3 4" key="1">
    <citation type="submission" date="2020-08" db="EMBL/GenBank/DDBJ databases">
        <title>Sequencing the genomes of 1000 actinobacteria strains.</title>
        <authorList>
            <person name="Klenk H.-P."/>
        </authorList>
    </citation>
    <scope>NUCLEOTIDE SEQUENCE [LARGE SCALE GENOMIC DNA]</scope>
    <source>
        <strain evidence="3 4">DSM 45507</strain>
    </source>
</reference>
<sequence length="221" mass="23796">MSGGFEIPVPGGTPDPFQPGDQGGDLKLMQYSTLGMYAFAALIFPAFERVVVAYGLSVPSDPQVMHRAADGWSAFGDGVHAAGATAREQHDSVSQASWQAPARELYGQRVAGYAMESDSAAGSAHSLSWLLRVLANLWTLYIYLHLGIASLAMVTLAKAALVGPGRVYYAWEALSQAMTAEKRVIELRNFTLRTVLGLALKYGAAWMTERTLTDGLKPQEV</sequence>
<dbReference type="Proteomes" id="UP000579153">
    <property type="component" value="Unassembled WGS sequence"/>
</dbReference>
<keyword evidence="4" id="KW-1185">Reference proteome</keyword>